<evidence type="ECO:0000313" key="6">
    <source>
        <dbReference type="EMBL" id="XBH19892.1"/>
    </source>
</evidence>
<evidence type="ECO:0000256" key="2">
    <source>
        <dbReference type="ARBA" id="ARBA00022448"/>
    </source>
</evidence>
<keyword evidence="3" id="KW-0732">Signal</keyword>
<comment type="similarity">
    <text evidence="1">Belongs to the membrane fusion protein (MFP) (TC 8.A.1) family.</text>
</comment>
<dbReference type="GO" id="GO:0015679">
    <property type="term" value="P:plasma membrane copper ion transport"/>
    <property type="evidence" value="ECO:0007669"/>
    <property type="project" value="TreeGrafter"/>
</dbReference>
<name>A0AAU7DS91_9BACT</name>
<dbReference type="GO" id="GO:0030313">
    <property type="term" value="C:cell envelope"/>
    <property type="evidence" value="ECO:0007669"/>
    <property type="project" value="TreeGrafter"/>
</dbReference>
<dbReference type="Gene3D" id="2.40.30.170">
    <property type="match status" value="1"/>
</dbReference>
<feature type="domain" description="CzcB-like barrel-sandwich hybrid" evidence="5">
    <location>
        <begin position="84"/>
        <end position="227"/>
    </location>
</feature>
<dbReference type="RefSeq" id="WP_348265114.1">
    <property type="nucleotide sequence ID" value="NZ_CP121196.1"/>
</dbReference>
<organism evidence="6">
    <name type="scientific">Telmatobacter sp. DSM 110680</name>
    <dbReference type="NCBI Taxonomy" id="3036704"/>
    <lineage>
        <taxon>Bacteria</taxon>
        <taxon>Pseudomonadati</taxon>
        <taxon>Acidobacteriota</taxon>
        <taxon>Terriglobia</taxon>
        <taxon>Terriglobales</taxon>
        <taxon>Acidobacteriaceae</taxon>
        <taxon>Telmatobacter</taxon>
    </lineage>
</organism>
<dbReference type="Gene3D" id="1.10.287.470">
    <property type="entry name" value="Helix hairpin bin"/>
    <property type="match status" value="1"/>
</dbReference>
<protein>
    <submittedName>
        <fullName evidence="6">Efflux RND transporter periplasmic adaptor subunit</fullName>
    </submittedName>
</protein>
<sequence>MKRTATSILFSMMFAAFTCALAGCREKHADAATEAPPPAKVVQDINVASWSVEDPSKYPLVTSEPHEAAARLMVTGTVAPDIARTVPVISLASGRVVEIRARLGDEVKKGQVLLRLRSDDISGGFANYENAVADEELAKAQWERAQDLYKHGAIALNDLQIADDAEKKAKVARDAAAEHLKLMGSTVDHPSGIVDLVAPVSGIITDQQVTNAAGVQSLGTNPFTISDLSYVWVVCDVYENDIPNVKIGDTAEVRLNAFPEMALKGMVSNILPILDPSIRTAKVRIEVRNPGMLRLGMFASATFSSLKKEKHTIVPASTILRLHDRDWVYVPAAGNKFQRIEVIAGDSLPNNMLELISGLQPGQKVVVNPLSLQNEIDNK</sequence>
<dbReference type="InterPro" id="IPR051909">
    <property type="entry name" value="MFP_Cation_Efflux"/>
</dbReference>
<evidence type="ECO:0000256" key="3">
    <source>
        <dbReference type="SAM" id="SignalP"/>
    </source>
</evidence>
<dbReference type="InterPro" id="IPR058647">
    <property type="entry name" value="BSH_CzcB-like"/>
</dbReference>
<reference evidence="6" key="1">
    <citation type="submission" date="2023-03" db="EMBL/GenBank/DDBJ databases">
        <title>Edaphobacter sp.</title>
        <authorList>
            <person name="Huber K.J."/>
            <person name="Papendorf J."/>
            <person name="Pilke C."/>
            <person name="Bunk B."/>
            <person name="Sproeer C."/>
            <person name="Pester M."/>
        </authorList>
    </citation>
    <scope>NUCLEOTIDE SEQUENCE</scope>
    <source>
        <strain evidence="6">DSM 110680</strain>
    </source>
</reference>
<dbReference type="Gene3D" id="2.40.50.100">
    <property type="match status" value="1"/>
</dbReference>
<dbReference type="GO" id="GO:0016020">
    <property type="term" value="C:membrane"/>
    <property type="evidence" value="ECO:0007669"/>
    <property type="project" value="InterPro"/>
</dbReference>
<dbReference type="EMBL" id="CP121196">
    <property type="protein sequence ID" value="XBH19892.1"/>
    <property type="molecule type" value="Genomic_DNA"/>
</dbReference>
<dbReference type="AlphaFoldDB" id="A0AAU7DS91"/>
<accession>A0AAU7DS91</accession>
<dbReference type="PROSITE" id="PS51257">
    <property type="entry name" value="PROKAR_LIPOPROTEIN"/>
    <property type="match status" value="1"/>
</dbReference>
<feature type="signal peptide" evidence="3">
    <location>
        <begin position="1"/>
        <end position="22"/>
    </location>
</feature>
<dbReference type="PANTHER" id="PTHR30097">
    <property type="entry name" value="CATION EFFLUX SYSTEM PROTEIN CUSB"/>
    <property type="match status" value="1"/>
</dbReference>
<keyword evidence="2" id="KW-0813">Transport</keyword>
<evidence type="ECO:0000256" key="1">
    <source>
        <dbReference type="ARBA" id="ARBA00009477"/>
    </source>
</evidence>
<dbReference type="Pfam" id="PF25954">
    <property type="entry name" value="Beta-barrel_RND_2"/>
    <property type="match status" value="1"/>
</dbReference>
<dbReference type="NCBIfam" id="TIGR01730">
    <property type="entry name" value="RND_mfp"/>
    <property type="match status" value="1"/>
</dbReference>
<dbReference type="GO" id="GO:0022857">
    <property type="term" value="F:transmembrane transporter activity"/>
    <property type="evidence" value="ECO:0007669"/>
    <property type="project" value="InterPro"/>
</dbReference>
<dbReference type="SUPFAM" id="SSF111369">
    <property type="entry name" value="HlyD-like secretion proteins"/>
    <property type="match status" value="1"/>
</dbReference>
<dbReference type="FunFam" id="2.40.30.170:FF:000010">
    <property type="entry name" value="Efflux RND transporter periplasmic adaptor subunit"/>
    <property type="match status" value="1"/>
</dbReference>
<dbReference type="PANTHER" id="PTHR30097:SF4">
    <property type="entry name" value="SLR6042 PROTEIN"/>
    <property type="match status" value="1"/>
</dbReference>
<gene>
    <name evidence="6" type="ORF">P8935_11365</name>
</gene>
<proteinExistence type="inferred from homology"/>
<dbReference type="InterPro" id="IPR006143">
    <property type="entry name" value="RND_pump_MFP"/>
</dbReference>
<dbReference type="GO" id="GO:0060003">
    <property type="term" value="P:copper ion export"/>
    <property type="evidence" value="ECO:0007669"/>
    <property type="project" value="TreeGrafter"/>
</dbReference>
<dbReference type="Gene3D" id="2.40.420.20">
    <property type="match status" value="1"/>
</dbReference>
<dbReference type="Pfam" id="PF25973">
    <property type="entry name" value="BSH_CzcB"/>
    <property type="match status" value="1"/>
</dbReference>
<evidence type="ECO:0000259" key="5">
    <source>
        <dbReference type="Pfam" id="PF25973"/>
    </source>
</evidence>
<feature type="chain" id="PRO_5043716900" evidence="3">
    <location>
        <begin position="23"/>
        <end position="379"/>
    </location>
</feature>
<feature type="domain" description="CusB-like beta-barrel" evidence="4">
    <location>
        <begin position="231"/>
        <end position="305"/>
    </location>
</feature>
<dbReference type="InterPro" id="IPR058792">
    <property type="entry name" value="Beta-barrel_RND_2"/>
</dbReference>
<evidence type="ECO:0000259" key="4">
    <source>
        <dbReference type="Pfam" id="PF25954"/>
    </source>
</evidence>